<evidence type="ECO:0008006" key="2">
    <source>
        <dbReference type="Google" id="ProtNLM"/>
    </source>
</evidence>
<organism evidence="1">
    <name type="scientific">termite gut metagenome</name>
    <dbReference type="NCBI Taxonomy" id="433724"/>
    <lineage>
        <taxon>unclassified sequences</taxon>
        <taxon>metagenomes</taxon>
        <taxon>organismal metagenomes</taxon>
    </lineage>
</organism>
<gene>
    <name evidence="1" type="ORF">EZS27_022902</name>
</gene>
<dbReference type="EMBL" id="SNRY01001864">
    <property type="protein sequence ID" value="KAA6328169.1"/>
    <property type="molecule type" value="Genomic_DNA"/>
</dbReference>
<dbReference type="AlphaFoldDB" id="A0A5J4R380"/>
<protein>
    <recommendedName>
        <fullName evidence="2">IS982 family transposase</fullName>
    </recommendedName>
</protein>
<sequence length="32" mass="3773">MLTPDKLTEIFCIADDFCKEFDLEAQKHQIET</sequence>
<evidence type="ECO:0000313" key="1">
    <source>
        <dbReference type="EMBL" id="KAA6328169.1"/>
    </source>
</evidence>
<accession>A0A5J4R380</accession>
<reference evidence="1" key="1">
    <citation type="submission" date="2019-03" db="EMBL/GenBank/DDBJ databases">
        <title>Single cell metagenomics reveals metabolic interactions within the superorganism composed of flagellate Streblomastix strix and complex community of Bacteroidetes bacteria on its surface.</title>
        <authorList>
            <person name="Treitli S.C."/>
            <person name="Kolisko M."/>
            <person name="Husnik F."/>
            <person name="Keeling P."/>
            <person name="Hampl V."/>
        </authorList>
    </citation>
    <scope>NUCLEOTIDE SEQUENCE</scope>
    <source>
        <strain evidence="1">STM</strain>
    </source>
</reference>
<feature type="non-terminal residue" evidence="1">
    <location>
        <position position="32"/>
    </location>
</feature>
<name>A0A5J4R380_9ZZZZ</name>
<comment type="caution">
    <text evidence="1">The sequence shown here is derived from an EMBL/GenBank/DDBJ whole genome shotgun (WGS) entry which is preliminary data.</text>
</comment>
<proteinExistence type="predicted"/>